<name>K9VVW8_9CYAN</name>
<dbReference type="eggNOG" id="COG2197">
    <property type="taxonomic scope" value="Bacteria"/>
</dbReference>
<dbReference type="HOGENOM" id="CLU_000445_69_15_3"/>
<dbReference type="OrthoDB" id="9790669at2"/>
<dbReference type="KEGG" id="cep:Cri9333_0790"/>
<sequence length="126" mass="13755">MNHVLRVGIVDDHELTRAALKLALLQDSSLEVIFSATNGNEAIEMVKEHDPDVIIIDLQMPSLDGLSASTQIKTLNSKTKIIIYSSVEDPQVEVMVQTAPVDAFCPKNAPTETLVSLIKELGKTQD</sequence>
<keyword evidence="4" id="KW-1185">Reference proteome</keyword>
<dbReference type="AlphaFoldDB" id="K9VVW8"/>
<dbReference type="GO" id="GO:0000160">
    <property type="term" value="P:phosphorelay signal transduction system"/>
    <property type="evidence" value="ECO:0007669"/>
    <property type="project" value="InterPro"/>
</dbReference>
<dbReference type="CDD" id="cd17535">
    <property type="entry name" value="REC_NarL-like"/>
    <property type="match status" value="1"/>
</dbReference>
<organism evidence="3 4">
    <name type="scientific">Crinalium epipsammum PCC 9333</name>
    <dbReference type="NCBI Taxonomy" id="1173022"/>
    <lineage>
        <taxon>Bacteria</taxon>
        <taxon>Bacillati</taxon>
        <taxon>Cyanobacteriota</taxon>
        <taxon>Cyanophyceae</taxon>
        <taxon>Gomontiellales</taxon>
        <taxon>Gomontiellaceae</taxon>
        <taxon>Crinalium</taxon>
    </lineage>
</organism>
<protein>
    <submittedName>
        <fullName evidence="3">Response regulator receiver protein</fullName>
    </submittedName>
</protein>
<proteinExistence type="predicted"/>
<dbReference type="Gene3D" id="3.40.50.2300">
    <property type="match status" value="1"/>
</dbReference>
<dbReference type="PROSITE" id="PS50110">
    <property type="entry name" value="RESPONSE_REGULATORY"/>
    <property type="match status" value="1"/>
</dbReference>
<dbReference type="SMART" id="SM00448">
    <property type="entry name" value="REC"/>
    <property type="match status" value="1"/>
</dbReference>
<keyword evidence="1" id="KW-0597">Phosphoprotein</keyword>
<accession>K9VVW8</accession>
<dbReference type="SUPFAM" id="SSF52172">
    <property type="entry name" value="CheY-like"/>
    <property type="match status" value="1"/>
</dbReference>
<dbReference type="InterPro" id="IPR051015">
    <property type="entry name" value="EvgA-like"/>
</dbReference>
<dbReference type="PANTHER" id="PTHR45566:SF2">
    <property type="entry name" value="NARL SUBFAMILY"/>
    <property type="match status" value="1"/>
</dbReference>
<evidence type="ECO:0000259" key="2">
    <source>
        <dbReference type="PROSITE" id="PS50110"/>
    </source>
</evidence>
<reference evidence="3 4" key="1">
    <citation type="submission" date="2012-06" db="EMBL/GenBank/DDBJ databases">
        <title>Finished chromosome of genome of Crinalium epipsammum PCC 9333.</title>
        <authorList>
            <consortium name="US DOE Joint Genome Institute"/>
            <person name="Gugger M."/>
            <person name="Coursin T."/>
            <person name="Rippka R."/>
            <person name="Tandeau De Marsac N."/>
            <person name="Huntemann M."/>
            <person name="Wei C.-L."/>
            <person name="Han J."/>
            <person name="Detter J.C."/>
            <person name="Han C."/>
            <person name="Tapia R."/>
            <person name="Davenport K."/>
            <person name="Daligault H."/>
            <person name="Erkkila T."/>
            <person name="Gu W."/>
            <person name="Munk A.C.C."/>
            <person name="Teshima H."/>
            <person name="Xu Y."/>
            <person name="Chain P."/>
            <person name="Chen A."/>
            <person name="Krypides N."/>
            <person name="Mavromatis K."/>
            <person name="Markowitz V."/>
            <person name="Szeto E."/>
            <person name="Ivanova N."/>
            <person name="Mikhailova N."/>
            <person name="Ovchinnikova G."/>
            <person name="Pagani I."/>
            <person name="Pati A."/>
            <person name="Goodwin L."/>
            <person name="Peters L."/>
            <person name="Pitluck S."/>
            <person name="Woyke T."/>
            <person name="Kerfeld C."/>
        </authorList>
    </citation>
    <scope>NUCLEOTIDE SEQUENCE [LARGE SCALE GENOMIC DNA]</scope>
    <source>
        <strain evidence="3 4">PCC 9333</strain>
    </source>
</reference>
<feature type="domain" description="Response regulatory" evidence="2">
    <location>
        <begin position="6"/>
        <end position="122"/>
    </location>
</feature>
<evidence type="ECO:0000256" key="1">
    <source>
        <dbReference type="PROSITE-ProRule" id="PRU00169"/>
    </source>
</evidence>
<dbReference type="Pfam" id="PF00072">
    <property type="entry name" value="Response_reg"/>
    <property type="match status" value="1"/>
</dbReference>
<dbReference type="EMBL" id="CP003620">
    <property type="protein sequence ID" value="AFZ11709.1"/>
    <property type="molecule type" value="Genomic_DNA"/>
</dbReference>
<dbReference type="RefSeq" id="WP_015201831.1">
    <property type="nucleotide sequence ID" value="NC_019753.1"/>
</dbReference>
<gene>
    <name evidence="3" type="ORF">Cri9333_0790</name>
</gene>
<dbReference type="PANTHER" id="PTHR45566">
    <property type="entry name" value="HTH-TYPE TRANSCRIPTIONAL REGULATOR YHJB-RELATED"/>
    <property type="match status" value="1"/>
</dbReference>
<dbReference type="InterPro" id="IPR001789">
    <property type="entry name" value="Sig_transdc_resp-reg_receiver"/>
</dbReference>
<dbReference type="InterPro" id="IPR058245">
    <property type="entry name" value="NreC/VraR/RcsB-like_REC"/>
</dbReference>
<dbReference type="Proteomes" id="UP000010472">
    <property type="component" value="Chromosome"/>
</dbReference>
<feature type="modified residue" description="4-aspartylphosphate" evidence="1">
    <location>
        <position position="57"/>
    </location>
</feature>
<dbReference type="STRING" id="1173022.Cri9333_0790"/>
<dbReference type="InterPro" id="IPR011006">
    <property type="entry name" value="CheY-like_superfamily"/>
</dbReference>
<evidence type="ECO:0000313" key="3">
    <source>
        <dbReference type="EMBL" id="AFZ11709.1"/>
    </source>
</evidence>
<evidence type="ECO:0000313" key="4">
    <source>
        <dbReference type="Proteomes" id="UP000010472"/>
    </source>
</evidence>
<dbReference type="PATRIC" id="fig|1173022.3.peg.861"/>